<comment type="caution">
    <text evidence="2">The sequence shown here is derived from an EMBL/GenBank/DDBJ whole genome shotgun (WGS) entry which is preliminary data.</text>
</comment>
<proteinExistence type="predicted"/>
<gene>
    <name evidence="2" type="ORF">ACFFIP_17505</name>
</gene>
<reference evidence="2 3" key="1">
    <citation type="submission" date="2024-09" db="EMBL/GenBank/DDBJ databases">
        <authorList>
            <person name="Sun Q."/>
            <person name="Mori K."/>
        </authorList>
    </citation>
    <scope>NUCLEOTIDE SEQUENCE [LARGE SCALE GENOMIC DNA]</scope>
    <source>
        <strain evidence="2 3">CCM 7650</strain>
    </source>
</reference>
<accession>A0ABV6FX88</accession>
<feature type="transmembrane region" description="Helical" evidence="1">
    <location>
        <begin position="51"/>
        <end position="73"/>
    </location>
</feature>
<name>A0ABV6FX88_9BACT</name>
<feature type="transmembrane region" description="Helical" evidence="1">
    <location>
        <begin position="7"/>
        <end position="31"/>
    </location>
</feature>
<feature type="transmembrane region" description="Helical" evidence="1">
    <location>
        <begin position="111"/>
        <end position="132"/>
    </location>
</feature>
<sequence length="145" mass="16396">MKKSQYILILSRAFILLSAGSIFLVSILAMVDPQKVMDLVQVNLPNTDAYSSIRGVYGGVGLTIFITLIYLLVKNPIQGLSFLVIFWGFYALSRVMTILMDGYLGDFGIQWLMIEFLFFLIGLTILTAHLITRKTNELLYIMTDK</sequence>
<protein>
    <submittedName>
        <fullName evidence="2">DUF4345 domain-containing protein</fullName>
    </submittedName>
</protein>
<feature type="transmembrane region" description="Helical" evidence="1">
    <location>
        <begin position="80"/>
        <end position="99"/>
    </location>
</feature>
<evidence type="ECO:0000313" key="3">
    <source>
        <dbReference type="Proteomes" id="UP001589797"/>
    </source>
</evidence>
<keyword evidence="1" id="KW-1133">Transmembrane helix</keyword>
<keyword evidence="3" id="KW-1185">Reference proteome</keyword>
<dbReference type="InterPro" id="IPR025597">
    <property type="entry name" value="DUF4345"/>
</dbReference>
<evidence type="ECO:0000313" key="2">
    <source>
        <dbReference type="EMBL" id="MFC0264488.1"/>
    </source>
</evidence>
<organism evidence="2 3">
    <name type="scientific">Fontibacter flavus</name>
    <dbReference type="NCBI Taxonomy" id="654838"/>
    <lineage>
        <taxon>Bacteria</taxon>
        <taxon>Pseudomonadati</taxon>
        <taxon>Bacteroidota</taxon>
        <taxon>Cytophagia</taxon>
        <taxon>Cytophagales</taxon>
        <taxon>Cyclobacteriaceae</taxon>
        <taxon>Fontibacter</taxon>
    </lineage>
</organism>
<dbReference type="EMBL" id="JBHLWI010000055">
    <property type="protein sequence ID" value="MFC0264488.1"/>
    <property type="molecule type" value="Genomic_DNA"/>
</dbReference>
<dbReference type="RefSeq" id="WP_382389046.1">
    <property type="nucleotide sequence ID" value="NZ_JBHLWI010000055.1"/>
</dbReference>
<keyword evidence="1" id="KW-0812">Transmembrane</keyword>
<keyword evidence="1" id="KW-0472">Membrane</keyword>
<evidence type="ECO:0000256" key="1">
    <source>
        <dbReference type="SAM" id="Phobius"/>
    </source>
</evidence>
<dbReference type="Proteomes" id="UP001589797">
    <property type="component" value="Unassembled WGS sequence"/>
</dbReference>
<dbReference type="Pfam" id="PF14248">
    <property type="entry name" value="DUF4345"/>
    <property type="match status" value="1"/>
</dbReference>